<dbReference type="Gene3D" id="3.30.530.20">
    <property type="match status" value="1"/>
</dbReference>
<dbReference type="GO" id="GO:0009820">
    <property type="term" value="P:alkaloid metabolic process"/>
    <property type="evidence" value="ECO:0007669"/>
    <property type="project" value="UniProtKB-KW"/>
</dbReference>
<evidence type="ECO:0000256" key="2">
    <source>
        <dbReference type="ARBA" id="ARBA00022589"/>
    </source>
</evidence>
<dbReference type="SUPFAM" id="SSF55961">
    <property type="entry name" value="Bet v1-like"/>
    <property type="match status" value="1"/>
</dbReference>
<sequence length="159" mass="17501">MKGQISSESEVISVPAGMVWDVYGGLKLGKLVDQLLPHVIGRVDVVEGDGGVGTVVKVTHPPGTPGIGYMMERFTKIDDQNHIKETELVEGGFKELGFHLYRIRLEIIDKDTNSTVIRSTIEYEVEDEFAGNASLVTTKPLETIAQVIDKYLSEKKINA</sequence>
<dbReference type="PANTHER" id="PTHR31213">
    <property type="entry name" value="OS08G0374000 PROTEIN-RELATED"/>
    <property type="match status" value="1"/>
</dbReference>
<accession>A0AAP0NJW9</accession>
<protein>
    <recommendedName>
        <fullName evidence="3">Bet v I/Major latex protein domain-containing protein</fullName>
    </recommendedName>
</protein>
<evidence type="ECO:0000313" key="4">
    <source>
        <dbReference type="EMBL" id="KAK9272885.1"/>
    </source>
</evidence>
<dbReference type="Proteomes" id="UP001415857">
    <property type="component" value="Unassembled WGS sequence"/>
</dbReference>
<dbReference type="InterPro" id="IPR023393">
    <property type="entry name" value="START-like_dom_sf"/>
</dbReference>
<dbReference type="FunFam" id="3.30.530.20:FF:000033">
    <property type="entry name" value="S-norcoclaurine synthase"/>
    <property type="match status" value="1"/>
</dbReference>
<dbReference type="GO" id="GO:0005634">
    <property type="term" value="C:nucleus"/>
    <property type="evidence" value="ECO:0007669"/>
    <property type="project" value="TreeGrafter"/>
</dbReference>
<dbReference type="GO" id="GO:0004864">
    <property type="term" value="F:protein phosphatase inhibitor activity"/>
    <property type="evidence" value="ECO:0007669"/>
    <property type="project" value="TreeGrafter"/>
</dbReference>
<feature type="domain" description="Bet v I/Major latex protein" evidence="3">
    <location>
        <begin position="31"/>
        <end position="154"/>
    </location>
</feature>
<dbReference type="GO" id="GO:0009738">
    <property type="term" value="P:abscisic acid-activated signaling pathway"/>
    <property type="evidence" value="ECO:0007669"/>
    <property type="project" value="TreeGrafter"/>
</dbReference>
<proteinExistence type="inferred from homology"/>
<name>A0AAP0NJW9_LIQFO</name>
<organism evidence="4 5">
    <name type="scientific">Liquidambar formosana</name>
    <name type="common">Formosan gum</name>
    <dbReference type="NCBI Taxonomy" id="63359"/>
    <lineage>
        <taxon>Eukaryota</taxon>
        <taxon>Viridiplantae</taxon>
        <taxon>Streptophyta</taxon>
        <taxon>Embryophyta</taxon>
        <taxon>Tracheophyta</taxon>
        <taxon>Spermatophyta</taxon>
        <taxon>Magnoliopsida</taxon>
        <taxon>eudicotyledons</taxon>
        <taxon>Gunneridae</taxon>
        <taxon>Pentapetalae</taxon>
        <taxon>Saxifragales</taxon>
        <taxon>Altingiaceae</taxon>
        <taxon>Liquidambar</taxon>
    </lineage>
</organism>
<dbReference type="GO" id="GO:0005737">
    <property type="term" value="C:cytoplasm"/>
    <property type="evidence" value="ECO:0007669"/>
    <property type="project" value="TreeGrafter"/>
</dbReference>
<dbReference type="EMBL" id="JBBPBK010000013">
    <property type="protein sequence ID" value="KAK9272885.1"/>
    <property type="molecule type" value="Genomic_DNA"/>
</dbReference>
<comment type="caution">
    <text evidence="4">The sequence shown here is derived from an EMBL/GenBank/DDBJ whole genome shotgun (WGS) entry which is preliminary data.</text>
</comment>
<dbReference type="AlphaFoldDB" id="A0AAP0NJW9"/>
<dbReference type="InterPro" id="IPR050279">
    <property type="entry name" value="Plant_def-hormone_signal"/>
</dbReference>
<evidence type="ECO:0000256" key="1">
    <source>
        <dbReference type="ARBA" id="ARBA00009744"/>
    </source>
</evidence>
<gene>
    <name evidence="4" type="ORF">L1049_003264</name>
</gene>
<dbReference type="Pfam" id="PF00407">
    <property type="entry name" value="Bet_v_1"/>
    <property type="match status" value="1"/>
</dbReference>
<dbReference type="PANTHER" id="PTHR31213:SF19">
    <property type="entry name" value="BET V I_MAJOR LATEX PROTEIN DOMAIN-CONTAINING PROTEIN"/>
    <property type="match status" value="1"/>
</dbReference>
<dbReference type="InterPro" id="IPR000916">
    <property type="entry name" value="Bet_v_I/MLP"/>
</dbReference>
<comment type="similarity">
    <text evidence="1">Belongs to the BetVI family.</text>
</comment>
<dbReference type="GO" id="GO:0006952">
    <property type="term" value="P:defense response"/>
    <property type="evidence" value="ECO:0007669"/>
    <property type="project" value="InterPro"/>
</dbReference>
<keyword evidence="5" id="KW-1185">Reference proteome</keyword>
<evidence type="ECO:0000259" key="3">
    <source>
        <dbReference type="Pfam" id="PF00407"/>
    </source>
</evidence>
<dbReference type="GO" id="GO:0038023">
    <property type="term" value="F:signaling receptor activity"/>
    <property type="evidence" value="ECO:0007669"/>
    <property type="project" value="TreeGrafter"/>
</dbReference>
<evidence type="ECO:0000313" key="5">
    <source>
        <dbReference type="Proteomes" id="UP001415857"/>
    </source>
</evidence>
<reference evidence="4 5" key="1">
    <citation type="journal article" date="2024" name="Plant J.">
        <title>Genome sequences and population genomics reveal climatic adaptation and genomic divergence between two closely related sweetgum species.</title>
        <authorList>
            <person name="Xu W.Q."/>
            <person name="Ren C.Q."/>
            <person name="Zhang X.Y."/>
            <person name="Comes H.P."/>
            <person name="Liu X.H."/>
            <person name="Li Y.G."/>
            <person name="Kettle C.J."/>
            <person name="Jalonen R."/>
            <person name="Gaisberger H."/>
            <person name="Ma Y.Z."/>
            <person name="Qiu Y.X."/>
        </authorList>
    </citation>
    <scope>NUCLEOTIDE SEQUENCE [LARGE SCALE GENOMIC DNA]</scope>
    <source>
        <strain evidence="4">Hangzhou</strain>
    </source>
</reference>
<dbReference type="GO" id="GO:0010427">
    <property type="term" value="F:abscisic acid binding"/>
    <property type="evidence" value="ECO:0007669"/>
    <property type="project" value="TreeGrafter"/>
</dbReference>
<keyword evidence="2" id="KW-0017">Alkaloid metabolism</keyword>